<accession>A0ABV9CQR5</accession>
<keyword evidence="2" id="KW-0812">Transmembrane</keyword>
<evidence type="ECO:0000256" key="1">
    <source>
        <dbReference type="SAM" id="MobiDB-lite"/>
    </source>
</evidence>
<evidence type="ECO:0000256" key="2">
    <source>
        <dbReference type="SAM" id="Phobius"/>
    </source>
</evidence>
<organism evidence="4 5">
    <name type="scientific">Sphaerisporangium dianthi</name>
    <dbReference type="NCBI Taxonomy" id="1436120"/>
    <lineage>
        <taxon>Bacteria</taxon>
        <taxon>Bacillati</taxon>
        <taxon>Actinomycetota</taxon>
        <taxon>Actinomycetes</taxon>
        <taxon>Streptosporangiales</taxon>
        <taxon>Streptosporangiaceae</taxon>
        <taxon>Sphaerisporangium</taxon>
    </lineage>
</organism>
<keyword evidence="5" id="KW-1185">Reference proteome</keyword>
<dbReference type="Pfam" id="PF19803">
    <property type="entry name" value="DUF6286"/>
    <property type="match status" value="1"/>
</dbReference>
<feature type="transmembrane region" description="Helical" evidence="2">
    <location>
        <begin position="146"/>
        <end position="167"/>
    </location>
</feature>
<dbReference type="EMBL" id="JBHSFP010000027">
    <property type="protein sequence ID" value="MFC4535047.1"/>
    <property type="molecule type" value="Genomic_DNA"/>
</dbReference>
<reference evidence="5" key="1">
    <citation type="journal article" date="2019" name="Int. J. Syst. Evol. Microbiol.">
        <title>The Global Catalogue of Microorganisms (GCM) 10K type strain sequencing project: providing services to taxonomists for standard genome sequencing and annotation.</title>
        <authorList>
            <consortium name="The Broad Institute Genomics Platform"/>
            <consortium name="The Broad Institute Genome Sequencing Center for Infectious Disease"/>
            <person name="Wu L."/>
            <person name="Ma J."/>
        </authorList>
    </citation>
    <scope>NUCLEOTIDE SEQUENCE [LARGE SCALE GENOMIC DNA]</scope>
    <source>
        <strain evidence="5">CGMCC 4.7132</strain>
    </source>
</reference>
<protein>
    <submittedName>
        <fullName evidence="4">DUF6286 domain-containing protein</fullName>
    </submittedName>
</protein>
<dbReference type="InterPro" id="IPR046253">
    <property type="entry name" value="DUF6286"/>
</dbReference>
<name>A0ABV9CQR5_9ACTN</name>
<evidence type="ECO:0000313" key="5">
    <source>
        <dbReference type="Proteomes" id="UP001596004"/>
    </source>
</evidence>
<dbReference type="Proteomes" id="UP001596004">
    <property type="component" value="Unassembled WGS sequence"/>
</dbReference>
<feature type="domain" description="DUF6286" evidence="3">
    <location>
        <begin position="157"/>
        <end position="261"/>
    </location>
</feature>
<sequence>MTTPGPGDRDPRPRPATGGPATGGPAMGHPPTGDPATGHPAMEAPGREPAAGAMSRHEPAGPPATDDTVPMAGDQEWAPGDRARRRAAARAFRSHRTLPATLVAILIAAAAVVTLVGAVAAGAGARTRLPTLSWLAPLGRARWDDPATLTTAAVACLLGLLLLIAALTPGRARLVALASEDPQTVTGITRAGLRRHLAAVAAAVDGVSRARVRLRRHRAEVTVATPLRDPEGLPGQVGQAVEDRLTELRPLRPMRVRVAVRRKGE</sequence>
<keyword evidence="2" id="KW-1133">Transmembrane helix</keyword>
<feature type="transmembrane region" description="Helical" evidence="2">
    <location>
        <begin position="100"/>
        <end position="126"/>
    </location>
</feature>
<gene>
    <name evidence="4" type="ORF">ACFO60_30165</name>
</gene>
<feature type="region of interest" description="Disordered" evidence="1">
    <location>
        <begin position="1"/>
        <end position="82"/>
    </location>
</feature>
<proteinExistence type="predicted"/>
<evidence type="ECO:0000313" key="4">
    <source>
        <dbReference type="EMBL" id="MFC4535047.1"/>
    </source>
</evidence>
<evidence type="ECO:0000259" key="3">
    <source>
        <dbReference type="Pfam" id="PF19803"/>
    </source>
</evidence>
<comment type="caution">
    <text evidence="4">The sequence shown here is derived from an EMBL/GenBank/DDBJ whole genome shotgun (WGS) entry which is preliminary data.</text>
</comment>
<dbReference type="RefSeq" id="WP_380846879.1">
    <property type="nucleotide sequence ID" value="NZ_JBHSFP010000027.1"/>
</dbReference>
<keyword evidence="2" id="KW-0472">Membrane</keyword>